<keyword evidence="6" id="KW-0812">Transmembrane</keyword>
<dbReference type="Gene3D" id="3.30.565.10">
    <property type="entry name" value="Histidine kinase-like ATPase, C-terminal domain"/>
    <property type="match status" value="1"/>
</dbReference>
<dbReference type="SUPFAM" id="SSF55874">
    <property type="entry name" value="ATPase domain of HSP90 chaperone/DNA topoisomerase II/histidine kinase"/>
    <property type="match status" value="1"/>
</dbReference>
<proteinExistence type="predicted"/>
<evidence type="ECO:0000256" key="2">
    <source>
        <dbReference type="ARBA" id="ARBA00012438"/>
    </source>
</evidence>
<keyword evidence="6" id="KW-1133">Transmembrane helix</keyword>
<dbReference type="Gene3D" id="1.20.5.1930">
    <property type="match status" value="1"/>
</dbReference>
<keyword evidence="4" id="KW-0418">Kinase</keyword>
<dbReference type="InterPro" id="IPR050482">
    <property type="entry name" value="Sensor_HK_TwoCompSys"/>
</dbReference>
<evidence type="ECO:0000256" key="3">
    <source>
        <dbReference type="ARBA" id="ARBA00022679"/>
    </source>
</evidence>
<organism evidence="8 9">
    <name type="scientific">Clostridium fungisolvens</name>
    <dbReference type="NCBI Taxonomy" id="1604897"/>
    <lineage>
        <taxon>Bacteria</taxon>
        <taxon>Bacillati</taxon>
        <taxon>Bacillota</taxon>
        <taxon>Clostridia</taxon>
        <taxon>Eubacteriales</taxon>
        <taxon>Clostridiaceae</taxon>
        <taxon>Clostridium</taxon>
    </lineage>
</organism>
<feature type="transmembrane region" description="Helical" evidence="6">
    <location>
        <begin position="147"/>
        <end position="167"/>
    </location>
</feature>
<keyword evidence="9" id="KW-1185">Reference proteome</keyword>
<sequence length="404" mass="45695">MRNMFRSTFTPDSDETIFPKTPIVVGIILIYLATIFVPNSHNLQLNEVVGITIVMMIQLCVFWFSSNIFKNKYWLYFVIQGIITFDYAVIAPEAYKTIVLGLTPLFIIQSMIVYTNAIKVVGIAISFYSIFGCTIIIISGIRELIQSFPLLIIITIAMRAYAIIFFNQVKLRIQSQKVSQELALAYEKVEELTLINERQRVARDLHDTLSQGIAGTIMQLDAVNANLNNNNVKRAQEIVQKAMEHARKTLADSRLVIDDLRSQTNKKIDLREALEKEISSFKGVSSTSITSNFILSDDIPENISKHILYIVREGLNNIARHAKAENAVIDLRENEHQINISISDDGIGFEVKLLDRLFGHYGIIGMNERVKAIKGKIKIKSRRKAGTNLSIIIPIEKGIADEYE</sequence>
<keyword evidence="3" id="KW-0808">Transferase</keyword>
<keyword evidence="5" id="KW-0902">Two-component regulatory system</keyword>
<gene>
    <name evidence="8" type="ORF">bsdtw1_00790</name>
</gene>
<dbReference type="PANTHER" id="PTHR24421:SF55">
    <property type="entry name" value="SENSOR HISTIDINE KINASE YDFH"/>
    <property type="match status" value="1"/>
</dbReference>
<feature type="transmembrane region" description="Helical" evidence="6">
    <location>
        <begin position="73"/>
        <end position="91"/>
    </location>
</feature>
<dbReference type="GO" id="GO:0046983">
    <property type="term" value="F:protein dimerization activity"/>
    <property type="evidence" value="ECO:0007669"/>
    <property type="project" value="InterPro"/>
</dbReference>
<accession>A0A6V8SE51</accession>
<feature type="transmembrane region" description="Helical" evidence="6">
    <location>
        <begin position="121"/>
        <end position="141"/>
    </location>
</feature>
<comment type="caution">
    <text evidence="8">The sequence shown here is derived from an EMBL/GenBank/DDBJ whole genome shotgun (WGS) entry which is preliminary data.</text>
</comment>
<dbReference type="AlphaFoldDB" id="A0A6V8SE51"/>
<dbReference type="Pfam" id="PF07730">
    <property type="entry name" value="HisKA_3"/>
    <property type="match status" value="1"/>
</dbReference>
<feature type="domain" description="Histidine kinase" evidence="7">
    <location>
        <begin position="200"/>
        <end position="397"/>
    </location>
</feature>
<evidence type="ECO:0000256" key="1">
    <source>
        <dbReference type="ARBA" id="ARBA00000085"/>
    </source>
</evidence>
<dbReference type="InterPro" id="IPR003594">
    <property type="entry name" value="HATPase_dom"/>
</dbReference>
<dbReference type="InterPro" id="IPR011712">
    <property type="entry name" value="Sig_transdc_His_kin_sub3_dim/P"/>
</dbReference>
<evidence type="ECO:0000313" key="9">
    <source>
        <dbReference type="Proteomes" id="UP000580568"/>
    </source>
</evidence>
<dbReference type="GO" id="GO:0000155">
    <property type="term" value="F:phosphorelay sensor kinase activity"/>
    <property type="evidence" value="ECO:0007669"/>
    <property type="project" value="InterPro"/>
</dbReference>
<name>A0A6V8SE51_9CLOT</name>
<dbReference type="Proteomes" id="UP000580568">
    <property type="component" value="Unassembled WGS sequence"/>
</dbReference>
<reference evidence="8 9" key="1">
    <citation type="submission" date="2020-07" db="EMBL/GenBank/DDBJ databases">
        <title>A new beta-1,3-glucan-decomposing anaerobic bacterium isolated from anoxic soil subjected to biological soil disinfestation.</title>
        <authorList>
            <person name="Ueki A."/>
            <person name="Tonouchi A."/>
        </authorList>
    </citation>
    <scope>NUCLEOTIDE SEQUENCE [LARGE SCALE GENOMIC DNA]</scope>
    <source>
        <strain evidence="8 9">TW1</strain>
    </source>
</reference>
<dbReference type="EC" id="2.7.13.3" evidence="2"/>
<feature type="transmembrane region" description="Helical" evidence="6">
    <location>
        <begin position="49"/>
        <end position="66"/>
    </location>
</feature>
<protein>
    <recommendedName>
        <fullName evidence="2">histidine kinase</fullName>
        <ecNumber evidence="2">2.7.13.3</ecNumber>
    </recommendedName>
</protein>
<dbReference type="PROSITE" id="PS50109">
    <property type="entry name" value="HIS_KIN"/>
    <property type="match status" value="1"/>
</dbReference>
<dbReference type="InterPro" id="IPR005467">
    <property type="entry name" value="His_kinase_dom"/>
</dbReference>
<dbReference type="CDD" id="cd16917">
    <property type="entry name" value="HATPase_UhpB-NarQ-NarX-like"/>
    <property type="match status" value="1"/>
</dbReference>
<evidence type="ECO:0000313" key="8">
    <source>
        <dbReference type="EMBL" id="GFP74735.1"/>
    </source>
</evidence>
<evidence type="ECO:0000259" key="7">
    <source>
        <dbReference type="PROSITE" id="PS50109"/>
    </source>
</evidence>
<feature type="transmembrane region" description="Helical" evidence="6">
    <location>
        <begin position="21"/>
        <end position="37"/>
    </location>
</feature>
<dbReference type="GO" id="GO:0016020">
    <property type="term" value="C:membrane"/>
    <property type="evidence" value="ECO:0007669"/>
    <property type="project" value="InterPro"/>
</dbReference>
<dbReference type="PANTHER" id="PTHR24421">
    <property type="entry name" value="NITRATE/NITRITE SENSOR PROTEIN NARX-RELATED"/>
    <property type="match status" value="1"/>
</dbReference>
<keyword evidence="6" id="KW-0472">Membrane</keyword>
<dbReference type="SMART" id="SM00387">
    <property type="entry name" value="HATPase_c"/>
    <property type="match status" value="1"/>
</dbReference>
<evidence type="ECO:0000256" key="4">
    <source>
        <dbReference type="ARBA" id="ARBA00022777"/>
    </source>
</evidence>
<evidence type="ECO:0000256" key="5">
    <source>
        <dbReference type="ARBA" id="ARBA00023012"/>
    </source>
</evidence>
<dbReference type="Pfam" id="PF02518">
    <property type="entry name" value="HATPase_c"/>
    <property type="match status" value="1"/>
</dbReference>
<dbReference type="EMBL" id="BLZR01000001">
    <property type="protein sequence ID" value="GFP74735.1"/>
    <property type="molecule type" value="Genomic_DNA"/>
</dbReference>
<dbReference type="InterPro" id="IPR036890">
    <property type="entry name" value="HATPase_C_sf"/>
</dbReference>
<evidence type="ECO:0000256" key="6">
    <source>
        <dbReference type="SAM" id="Phobius"/>
    </source>
</evidence>
<comment type="catalytic activity">
    <reaction evidence="1">
        <text>ATP + protein L-histidine = ADP + protein N-phospho-L-histidine.</text>
        <dbReference type="EC" id="2.7.13.3"/>
    </reaction>
</comment>